<gene>
    <name evidence="1" type="ORF">BD410DRAFT_264783</name>
</gene>
<name>A0A4Y7PGX0_9AGAM</name>
<proteinExistence type="predicted"/>
<dbReference type="Proteomes" id="UP000294933">
    <property type="component" value="Unassembled WGS sequence"/>
</dbReference>
<protein>
    <submittedName>
        <fullName evidence="1">Uncharacterized protein</fullName>
    </submittedName>
</protein>
<dbReference type="EMBL" id="ML170361">
    <property type="protein sequence ID" value="TDL14278.1"/>
    <property type="molecule type" value="Genomic_DNA"/>
</dbReference>
<evidence type="ECO:0000313" key="1">
    <source>
        <dbReference type="EMBL" id="TDL14278.1"/>
    </source>
</evidence>
<reference evidence="1 2" key="1">
    <citation type="submission" date="2018-06" db="EMBL/GenBank/DDBJ databases">
        <title>A transcriptomic atlas of mushroom development highlights an independent origin of complex multicellularity.</title>
        <authorList>
            <consortium name="DOE Joint Genome Institute"/>
            <person name="Krizsan K."/>
            <person name="Almasi E."/>
            <person name="Merenyi Z."/>
            <person name="Sahu N."/>
            <person name="Viragh M."/>
            <person name="Koszo T."/>
            <person name="Mondo S."/>
            <person name="Kiss B."/>
            <person name="Balint B."/>
            <person name="Kues U."/>
            <person name="Barry K."/>
            <person name="Hegedus J.C."/>
            <person name="Henrissat B."/>
            <person name="Johnson J."/>
            <person name="Lipzen A."/>
            <person name="Ohm R."/>
            <person name="Nagy I."/>
            <person name="Pangilinan J."/>
            <person name="Yan J."/>
            <person name="Xiong Y."/>
            <person name="Grigoriev I.V."/>
            <person name="Hibbett D.S."/>
            <person name="Nagy L.G."/>
        </authorList>
    </citation>
    <scope>NUCLEOTIDE SEQUENCE [LARGE SCALE GENOMIC DNA]</scope>
    <source>
        <strain evidence="1 2">SZMC22713</strain>
    </source>
</reference>
<accession>A0A4Y7PGX0</accession>
<organism evidence="1 2">
    <name type="scientific">Rickenella mellea</name>
    <dbReference type="NCBI Taxonomy" id="50990"/>
    <lineage>
        <taxon>Eukaryota</taxon>
        <taxon>Fungi</taxon>
        <taxon>Dikarya</taxon>
        <taxon>Basidiomycota</taxon>
        <taxon>Agaricomycotina</taxon>
        <taxon>Agaricomycetes</taxon>
        <taxon>Hymenochaetales</taxon>
        <taxon>Rickenellaceae</taxon>
        <taxon>Rickenella</taxon>
    </lineage>
</organism>
<dbReference type="VEuPathDB" id="FungiDB:BD410DRAFT_264783"/>
<dbReference type="AlphaFoldDB" id="A0A4Y7PGX0"/>
<evidence type="ECO:0000313" key="2">
    <source>
        <dbReference type="Proteomes" id="UP000294933"/>
    </source>
</evidence>
<keyword evidence="2" id="KW-1185">Reference proteome</keyword>
<sequence length="76" mass="9062">MSSFHEIRYHRSDKYPLPRDKTLKQLLPAPIMHVLRDDFFHWVKFALMYLSTKHLYDEPLTLAANRTSIIGLHLLI</sequence>